<evidence type="ECO:0000256" key="1">
    <source>
        <dbReference type="SAM" id="SignalP"/>
    </source>
</evidence>
<accession>A0ABR3ZLV7</accession>
<protein>
    <submittedName>
        <fullName evidence="2">Uncharacterized protein</fullName>
    </submittedName>
</protein>
<name>A0ABR3ZLV7_9PEZI</name>
<reference evidence="2 3" key="1">
    <citation type="journal article" date="2024" name="IMA Fungus">
        <title>IMA Genome - F19 : A genome assembly and annotation guide to empower mycologists, including annotated draft genome sequences of Ceratocystis pirilliformis, Diaporthe australafricana, Fusarium ophioides, Paecilomyces lecythidis, and Sporothrix stenoceras.</title>
        <authorList>
            <person name="Aylward J."/>
            <person name="Wilson A.M."/>
            <person name="Visagie C.M."/>
            <person name="Spraker J."/>
            <person name="Barnes I."/>
            <person name="Buitendag C."/>
            <person name="Ceriani C."/>
            <person name="Del Mar Angel L."/>
            <person name="du Plessis D."/>
            <person name="Fuchs T."/>
            <person name="Gasser K."/>
            <person name="Kramer D."/>
            <person name="Li W."/>
            <person name="Munsamy K."/>
            <person name="Piso A."/>
            <person name="Price J.L."/>
            <person name="Sonnekus B."/>
            <person name="Thomas C."/>
            <person name="van der Nest A."/>
            <person name="van Dijk A."/>
            <person name="van Heerden A."/>
            <person name="van Vuuren N."/>
            <person name="Yilmaz N."/>
            <person name="Duong T.A."/>
            <person name="van der Merwe N.A."/>
            <person name="Wingfield M.J."/>
            <person name="Wingfield B.D."/>
        </authorList>
    </citation>
    <scope>NUCLEOTIDE SEQUENCE [LARGE SCALE GENOMIC DNA]</scope>
    <source>
        <strain evidence="2 3">CMW 12675</strain>
    </source>
</reference>
<sequence>MRFFSISLPLALSLVSLSQATILENKGYRKVSAGGVDGVLFRDPYGSYQLADAISFHPWMKMATIYIANNDMEPEHQNKLSLTEIYTALAEEHKRKPEDVDWIVTEVVGDPEMEDFILGIRKGRNVGPKDEVIITPSQHEWKKILDTKHYMYAALVNRKAIDKIIITTHQRTQPGVTFDVSSFHFYFPSWQLRNPYSNDIGSGVATQSDDNLKWAEVWKKEWKAMWKVDMTGGWKAQWSNQAEEAAMYKAIYDAEKQQEASSLAGLATQITQVMSS</sequence>
<keyword evidence="1" id="KW-0732">Signal</keyword>
<keyword evidence="3" id="KW-1185">Reference proteome</keyword>
<feature type="chain" id="PRO_5046774740" evidence="1">
    <location>
        <begin position="21"/>
        <end position="276"/>
    </location>
</feature>
<gene>
    <name evidence="2" type="ORF">Cpir12675_000603</name>
</gene>
<comment type="caution">
    <text evidence="2">The sequence shown here is derived from an EMBL/GenBank/DDBJ whole genome shotgun (WGS) entry which is preliminary data.</text>
</comment>
<dbReference type="Proteomes" id="UP001583280">
    <property type="component" value="Unassembled WGS sequence"/>
</dbReference>
<proteinExistence type="predicted"/>
<evidence type="ECO:0000313" key="2">
    <source>
        <dbReference type="EMBL" id="KAL1901237.1"/>
    </source>
</evidence>
<dbReference type="EMBL" id="JAWDJO010000007">
    <property type="protein sequence ID" value="KAL1901237.1"/>
    <property type="molecule type" value="Genomic_DNA"/>
</dbReference>
<evidence type="ECO:0000313" key="3">
    <source>
        <dbReference type="Proteomes" id="UP001583280"/>
    </source>
</evidence>
<organism evidence="2 3">
    <name type="scientific">Ceratocystis pirilliformis</name>
    <dbReference type="NCBI Taxonomy" id="259994"/>
    <lineage>
        <taxon>Eukaryota</taxon>
        <taxon>Fungi</taxon>
        <taxon>Dikarya</taxon>
        <taxon>Ascomycota</taxon>
        <taxon>Pezizomycotina</taxon>
        <taxon>Sordariomycetes</taxon>
        <taxon>Hypocreomycetidae</taxon>
        <taxon>Microascales</taxon>
        <taxon>Ceratocystidaceae</taxon>
        <taxon>Ceratocystis</taxon>
    </lineage>
</organism>
<feature type="signal peptide" evidence="1">
    <location>
        <begin position="1"/>
        <end position="20"/>
    </location>
</feature>